<evidence type="ECO:0000256" key="2">
    <source>
        <dbReference type="ARBA" id="ARBA00022737"/>
    </source>
</evidence>
<dbReference type="InterPro" id="IPR052266">
    <property type="entry name" value="Miro-EF-hand_domain"/>
</dbReference>
<evidence type="ECO:0000256" key="1">
    <source>
        <dbReference type="ARBA" id="ARBA00022723"/>
    </source>
</evidence>
<evidence type="ECO:0000256" key="3">
    <source>
        <dbReference type="SAM" id="Phobius"/>
    </source>
</evidence>
<feature type="transmembrane region" description="Helical" evidence="3">
    <location>
        <begin position="112"/>
        <end position="133"/>
    </location>
</feature>
<keyword evidence="1" id="KW-0479">Metal-binding</keyword>
<dbReference type="Gene3D" id="3.40.50.300">
    <property type="entry name" value="P-loop containing nucleotide triphosphate hydrolases"/>
    <property type="match status" value="1"/>
</dbReference>
<dbReference type="PANTHER" id="PTHR46819:SF1">
    <property type="entry name" value="EF-HAND CALCIUM-BINDING DOMAIN-CONTAINING PROTEIN 7"/>
    <property type="match status" value="1"/>
</dbReference>
<evidence type="ECO:0000313" key="5">
    <source>
        <dbReference type="Proteomes" id="UP000827721"/>
    </source>
</evidence>
<evidence type="ECO:0000313" key="4">
    <source>
        <dbReference type="EMBL" id="KAH7566329.1"/>
    </source>
</evidence>
<keyword evidence="3" id="KW-0812">Transmembrane</keyword>
<organism evidence="4 5">
    <name type="scientific">Xanthoceras sorbifolium</name>
    <dbReference type="NCBI Taxonomy" id="99658"/>
    <lineage>
        <taxon>Eukaryota</taxon>
        <taxon>Viridiplantae</taxon>
        <taxon>Streptophyta</taxon>
        <taxon>Embryophyta</taxon>
        <taxon>Tracheophyta</taxon>
        <taxon>Spermatophyta</taxon>
        <taxon>Magnoliopsida</taxon>
        <taxon>eudicotyledons</taxon>
        <taxon>Gunneridae</taxon>
        <taxon>Pentapetalae</taxon>
        <taxon>rosids</taxon>
        <taxon>malvids</taxon>
        <taxon>Sapindales</taxon>
        <taxon>Sapindaceae</taxon>
        <taxon>Xanthoceroideae</taxon>
        <taxon>Xanthoceras</taxon>
    </lineage>
</organism>
<keyword evidence="3" id="KW-0472">Membrane</keyword>
<keyword evidence="5" id="KW-1185">Reference proteome</keyword>
<comment type="caution">
    <text evidence="4">The sequence shown here is derived from an EMBL/GenBank/DDBJ whole genome shotgun (WGS) entry which is preliminary data.</text>
</comment>
<gene>
    <name evidence="4" type="ORF">JRO89_XS08G0139000</name>
</gene>
<dbReference type="PANTHER" id="PTHR46819">
    <property type="entry name" value="EF-HAND CALCIUM-BINDING DOMAIN-CONTAINING PROTEIN 7"/>
    <property type="match status" value="1"/>
</dbReference>
<sequence>MLLINLEELGNPLPTELLVEVATHGEDTGFEVPCLIVVAKNDLDSFPMAIQDSTRVSQDMGIEAPIPISSRWGDFNNIFRRIVSAAEHPHLSIPKTKAGKSRKQYHRLINRSLMVVSVGAAVAIIGLAAYRVYAARKNTSS</sequence>
<keyword evidence="2" id="KW-0677">Repeat</keyword>
<dbReference type="Proteomes" id="UP000827721">
    <property type="component" value="Unassembled WGS sequence"/>
</dbReference>
<name>A0ABQ8HPR0_9ROSI</name>
<dbReference type="InterPro" id="IPR027417">
    <property type="entry name" value="P-loop_NTPase"/>
</dbReference>
<keyword evidence="3" id="KW-1133">Transmembrane helix</keyword>
<dbReference type="EMBL" id="JAFEMO010000008">
    <property type="protein sequence ID" value="KAH7566329.1"/>
    <property type="molecule type" value="Genomic_DNA"/>
</dbReference>
<evidence type="ECO:0008006" key="6">
    <source>
        <dbReference type="Google" id="ProtNLM"/>
    </source>
</evidence>
<proteinExistence type="predicted"/>
<protein>
    <recommendedName>
        <fullName evidence="6">Mitochondrial Rho GTPase 1-like</fullName>
    </recommendedName>
</protein>
<accession>A0ABQ8HPR0</accession>
<reference evidence="4 5" key="1">
    <citation type="submission" date="2021-02" db="EMBL/GenBank/DDBJ databases">
        <title>Plant Genome Project.</title>
        <authorList>
            <person name="Zhang R.-G."/>
        </authorList>
    </citation>
    <scope>NUCLEOTIDE SEQUENCE [LARGE SCALE GENOMIC DNA]</scope>
    <source>
        <tissue evidence="4">Leaves</tissue>
    </source>
</reference>